<evidence type="ECO:0000256" key="6">
    <source>
        <dbReference type="ARBA" id="ARBA00023136"/>
    </source>
</evidence>
<evidence type="ECO:0000256" key="4">
    <source>
        <dbReference type="ARBA" id="ARBA00022692"/>
    </source>
</evidence>
<dbReference type="STRING" id="555875.SAMN04488124_2910"/>
<keyword evidence="10" id="KW-1185">Reference proteome</keyword>
<feature type="transmembrane region" description="Helical" evidence="7">
    <location>
        <begin position="174"/>
        <end position="196"/>
    </location>
</feature>
<keyword evidence="4 7" id="KW-0812">Transmembrane</keyword>
<feature type="transmembrane region" description="Helical" evidence="7">
    <location>
        <begin position="82"/>
        <end position="111"/>
    </location>
</feature>
<feature type="transmembrane region" description="Helical" evidence="7">
    <location>
        <begin position="123"/>
        <end position="143"/>
    </location>
</feature>
<keyword evidence="2 7" id="KW-0813">Transport</keyword>
<evidence type="ECO:0000256" key="2">
    <source>
        <dbReference type="ARBA" id="ARBA00022448"/>
    </source>
</evidence>
<dbReference type="InterPro" id="IPR050809">
    <property type="entry name" value="UgpAE/MalFG_permease"/>
</dbReference>
<accession>A0A1I6I9X8</accession>
<dbReference type="Pfam" id="PF00528">
    <property type="entry name" value="BPD_transp_1"/>
    <property type="match status" value="1"/>
</dbReference>
<dbReference type="PANTHER" id="PTHR43227:SF8">
    <property type="entry name" value="DIACETYLCHITOBIOSE UPTAKE SYSTEM PERMEASE PROTEIN DASB"/>
    <property type="match status" value="1"/>
</dbReference>
<evidence type="ECO:0000313" key="9">
    <source>
        <dbReference type="EMBL" id="SFR63503.1"/>
    </source>
</evidence>
<evidence type="ECO:0000256" key="7">
    <source>
        <dbReference type="RuleBase" id="RU363032"/>
    </source>
</evidence>
<feature type="domain" description="ABC transmembrane type-1" evidence="8">
    <location>
        <begin position="86"/>
        <end position="297"/>
    </location>
</feature>
<dbReference type="PANTHER" id="PTHR43227">
    <property type="entry name" value="BLL4140 PROTEIN"/>
    <property type="match status" value="1"/>
</dbReference>
<dbReference type="GO" id="GO:0055085">
    <property type="term" value="P:transmembrane transport"/>
    <property type="evidence" value="ECO:0007669"/>
    <property type="project" value="InterPro"/>
</dbReference>
<dbReference type="GO" id="GO:0005886">
    <property type="term" value="C:plasma membrane"/>
    <property type="evidence" value="ECO:0007669"/>
    <property type="project" value="UniProtKB-SubCell"/>
</dbReference>
<sequence>MSVREVTASLFGEYTESPVDRREALLGIVLILPAVVLIGGVILYPIAYNVYLSFTTVPLNPDRAPEWVGLANYVELLASRRFWSAFTTTVTFTVGTTVLSTVVGLGVALLFDREFRGRRFARGLVLLPHVTPIIAVAFVWQFMLSPLWGTIPNVLADWGLYSTRVGLLERGSTALPVVIVFAAWRNFPFAFLLFVARLQAIPESMYEAARIDGAGAIAQFKDITLPELKGTIAIVVLLRFIWEFNTFAEVWLLTRQILTLPIFAYQTAFANFEQGLGAAISLLLFLVQALFVVGFVLLFGEDKV</sequence>
<comment type="similarity">
    <text evidence="7">Belongs to the binding-protein-dependent transport system permease family.</text>
</comment>
<dbReference type="InterPro" id="IPR035906">
    <property type="entry name" value="MetI-like_sf"/>
</dbReference>
<dbReference type="OrthoDB" id="45815at2157"/>
<dbReference type="SUPFAM" id="SSF161098">
    <property type="entry name" value="MetI-like"/>
    <property type="match status" value="1"/>
</dbReference>
<keyword evidence="3" id="KW-1003">Cell membrane</keyword>
<dbReference type="AlphaFoldDB" id="A0A1I6I9X8"/>
<name>A0A1I6I9X8_9EURY</name>
<dbReference type="Gene3D" id="1.10.3720.10">
    <property type="entry name" value="MetI-like"/>
    <property type="match status" value="1"/>
</dbReference>
<evidence type="ECO:0000313" key="10">
    <source>
        <dbReference type="Proteomes" id="UP000243250"/>
    </source>
</evidence>
<reference evidence="10" key="1">
    <citation type="submission" date="2016-10" db="EMBL/GenBank/DDBJ databases">
        <authorList>
            <person name="Varghese N."/>
            <person name="Submissions S."/>
        </authorList>
    </citation>
    <scope>NUCLEOTIDE SEQUENCE [LARGE SCALE GENOMIC DNA]</scope>
    <source>
        <strain evidence="10">CGMCC 1.8711</strain>
    </source>
</reference>
<feature type="transmembrane region" description="Helical" evidence="7">
    <location>
        <begin position="274"/>
        <end position="299"/>
    </location>
</feature>
<dbReference type="CDD" id="cd06261">
    <property type="entry name" value="TM_PBP2"/>
    <property type="match status" value="1"/>
</dbReference>
<keyword evidence="9" id="KW-0762">Sugar transport</keyword>
<dbReference type="RefSeq" id="WP_089882266.1">
    <property type="nucleotide sequence ID" value="NZ_FOYS01000005.1"/>
</dbReference>
<feature type="transmembrane region" description="Helical" evidence="7">
    <location>
        <begin position="24"/>
        <end position="47"/>
    </location>
</feature>
<proteinExistence type="inferred from homology"/>
<keyword evidence="6 7" id="KW-0472">Membrane</keyword>
<protein>
    <submittedName>
        <fullName evidence="9">Multiple sugar transport system permease protein</fullName>
    </submittedName>
</protein>
<evidence type="ECO:0000256" key="5">
    <source>
        <dbReference type="ARBA" id="ARBA00022989"/>
    </source>
</evidence>
<dbReference type="PROSITE" id="PS50928">
    <property type="entry name" value="ABC_TM1"/>
    <property type="match status" value="1"/>
</dbReference>
<dbReference type="InterPro" id="IPR000515">
    <property type="entry name" value="MetI-like"/>
</dbReference>
<comment type="subcellular location">
    <subcellularLocation>
        <location evidence="1 7">Cell membrane</location>
        <topology evidence="1 7">Multi-pass membrane protein</topology>
    </subcellularLocation>
</comment>
<evidence type="ECO:0000256" key="3">
    <source>
        <dbReference type="ARBA" id="ARBA00022475"/>
    </source>
</evidence>
<evidence type="ECO:0000259" key="8">
    <source>
        <dbReference type="PROSITE" id="PS50928"/>
    </source>
</evidence>
<evidence type="ECO:0000256" key="1">
    <source>
        <dbReference type="ARBA" id="ARBA00004651"/>
    </source>
</evidence>
<dbReference type="Proteomes" id="UP000243250">
    <property type="component" value="Unassembled WGS sequence"/>
</dbReference>
<keyword evidence="5 7" id="KW-1133">Transmembrane helix</keyword>
<dbReference type="EMBL" id="FOYS01000005">
    <property type="protein sequence ID" value="SFR63503.1"/>
    <property type="molecule type" value="Genomic_DNA"/>
</dbReference>
<organism evidence="9 10">
    <name type="scientific">Halogeometricum limi</name>
    <dbReference type="NCBI Taxonomy" id="555875"/>
    <lineage>
        <taxon>Archaea</taxon>
        <taxon>Methanobacteriati</taxon>
        <taxon>Methanobacteriota</taxon>
        <taxon>Stenosarchaea group</taxon>
        <taxon>Halobacteria</taxon>
        <taxon>Halobacteriales</taxon>
        <taxon>Haloferacaceae</taxon>
        <taxon>Halogeometricum</taxon>
    </lineage>
</organism>
<gene>
    <name evidence="9" type="ORF">SAMN04488124_2910</name>
</gene>